<organism evidence="3 4">
    <name type="scientific">Sarocladium strictum</name>
    <name type="common">Black bundle disease fungus</name>
    <name type="synonym">Acremonium strictum</name>
    <dbReference type="NCBI Taxonomy" id="5046"/>
    <lineage>
        <taxon>Eukaryota</taxon>
        <taxon>Fungi</taxon>
        <taxon>Dikarya</taxon>
        <taxon>Ascomycota</taxon>
        <taxon>Pezizomycotina</taxon>
        <taxon>Sordariomycetes</taxon>
        <taxon>Hypocreomycetidae</taxon>
        <taxon>Hypocreales</taxon>
        <taxon>Sarocladiaceae</taxon>
        <taxon>Sarocladium</taxon>
    </lineage>
</organism>
<evidence type="ECO:0000256" key="1">
    <source>
        <dbReference type="SAM" id="MobiDB-lite"/>
    </source>
</evidence>
<gene>
    <name evidence="3" type="ORF">NLU13_9605</name>
</gene>
<dbReference type="AlphaFoldDB" id="A0AA39GBU2"/>
<dbReference type="InterPro" id="IPR001810">
    <property type="entry name" value="F-box_dom"/>
</dbReference>
<dbReference type="SUPFAM" id="SSF81383">
    <property type="entry name" value="F-box domain"/>
    <property type="match status" value="1"/>
</dbReference>
<feature type="domain" description="F-box" evidence="2">
    <location>
        <begin position="11"/>
        <end position="60"/>
    </location>
</feature>
<sequence length="512" mass="57841">MTAPPVHGLEASFFREVPLEILLRITDFLPTPDLGAFRLSCRAVYALLDNTFIKEFFTRKQFMLTIFSLNALVEISQSRLGAHLRFLHIGLERPELRPFDLVHREAHTSRSERQRRLGALVAEECVAAANGHHRDMLITALKNLPNLEAILIRDHNSKRRTRDGWNAEWRSYGHKTLVDSTSGRPTYPTYPMHPMRQIQEGNFGGDASDVFSQVLYACAHSGSRPLSIEVITQRIPVRGSAFALPPSMGRADVTSVVEGLQKLHLNFMPTWRGDRGPKASDIEISESQVSDSTNPHGIQDADYSLYSFLCRAKNLTDLRINQPPSRVEQDNNPAHYLLEFAASAVAAALPGEPFLPKLQHLSIGRSHLKAEVLARLIRAFARQLKSLELWRINLYRPLPQLTHGETWPKVKFWPSFLRDLRGMPDLDLRHVKFGLMSQSHLSSEDSAHLGPLCMVGIAGMGNIDYTGADWRKYLEEKEGEMEVMWETPYEHGDEDGSDEDSLDEDSDSAMDE</sequence>
<dbReference type="Proteomes" id="UP001175261">
    <property type="component" value="Unassembled WGS sequence"/>
</dbReference>
<dbReference type="EMBL" id="JAPDFR010000009">
    <property type="protein sequence ID" value="KAK0383694.1"/>
    <property type="molecule type" value="Genomic_DNA"/>
</dbReference>
<comment type="caution">
    <text evidence="3">The sequence shown here is derived from an EMBL/GenBank/DDBJ whole genome shotgun (WGS) entry which is preliminary data.</text>
</comment>
<reference evidence="3" key="1">
    <citation type="submission" date="2022-10" db="EMBL/GenBank/DDBJ databases">
        <title>Determination and structural analysis of whole genome sequence of Sarocladium strictum F4-1.</title>
        <authorList>
            <person name="Hu L."/>
            <person name="Jiang Y."/>
        </authorList>
    </citation>
    <scope>NUCLEOTIDE SEQUENCE</scope>
    <source>
        <strain evidence="3">F4-1</strain>
    </source>
</reference>
<protein>
    <recommendedName>
        <fullName evidence="2">F-box domain-containing protein</fullName>
    </recommendedName>
</protein>
<evidence type="ECO:0000313" key="3">
    <source>
        <dbReference type="EMBL" id="KAK0383694.1"/>
    </source>
</evidence>
<proteinExistence type="predicted"/>
<feature type="region of interest" description="Disordered" evidence="1">
    <location>
        <begin position="483"/>
        <end position="512"/>
    </location>
</feature>
<evidence type="ECO:0000313" key="4">
    <source>
        <dbReference type="Proteomes" id="UP001175261"/>
    </source>
</evidence>
<dbReference type="PROSITE" id="PS50181">
    <property type="entry name" value="FBOX"/>
    <property type="match status" value="1"/>
</dbReference>
<accession>A0AA39GBU2</accession>
<feature type="compositionally biased region" description="Acidic residues" evidence="1">
    <location>
        <begin position="492"/>
        <end position="512"/>
    </location>
</feature>
<dbReference type="InterPro" id="IPR036047">
    <property type="entry name" value="F-box-like_dom_sf"/>
</dbReference>
<keyword evidence="4" id="KW-1185">Reference proteome</keyword>
<evidence type="ECO:0000259" key="2">
    <source>
        <dbReference type="PROSITE" id="PS50181"/>
    </source>
</evidence>
<name>A0AA39GBU2_SARSR</name>